<sequence length="122" mass="13090">MPRDFYTRTQLSAGASSPAVATNAGSTDWLGHGSKVGSLSRIGSHPMWIYLSASAGGSVLGSSHPSCRPWERGDLLRILSTFKPTNLFGKLKAASSYACARRRWVNVDIDKIECESCGATLK</sequence>
<keyword evidence="2" id="KW-1185">Reference proteome</keyword>
<accession>A0ACB9CY52</accession>
<evidence type="ECO:0000313" key="2">
    <source>
        <dbReference type="Proteomes" id="UP001055811"/>
    </source>
</evidence>
<gene>
    <name evidence="1" type="ORF">L2E82_29653</name>
</gene>
<dbReference type="Proteomes" id="UP001055811">
    <property type="component" value="Linkage Group LG05"/>
</dbReference>
<reference evidence="1 2" key="2">
    <citation type="journal article" date="2022" name="Mol. Ecol. Resour.">
        <title>The genomes of chicory, endive, great burdock and yacon provide insights into Asteraceae paleo-polyploidization history and plant inulin production.</title>
        <authorList>
            <person name="Fan W."/>
            <person name="Wang S."/>
            <person name="Wang H."/>
            <person name="Wang A."/>
            <person name="Jiang F."/>
            <person name="Liu H."/>
            <person name="Zhao H."/>
            <person name="Xu D."/>
            <person name="Zhang Y."/>
        </authorList>
    </citation>
    <scope>NUCLEOTIDE SEQUENCE [LARGE SCALE GENOMIC DNA]</scope>
    <source>
        <strain evidence="2">cv. Punajuju</strain>
        <tissue evidence="1">Leaves</tissue>
    </source>
</reference>
<evidence type="ECO:0000313" key="1">
    <source>
        <dbReference type="EMBL" id="KAI3739254.1"/>
    </source>
</evidence>
<protein>
    <submittedName>
        <fullName evidence="1">Uncharacterized protein</fullName>
    </submittedName>
</protein>
<proteinExistence type="predicted"/>
<reference evidence="2" key="1">
    <citation type="journal article" date="2022" name="Mol. Ecol. Resour.">
        <title>The genomes of chicory, endive, great burdock and yacon provide insights into Asteraceae palaeo-polyploidization history and plant inulin production.</title>
        <authorList>
            <person name="Fan W."/>
            <person name="Wang S."/>
            <person name="Wang H."/>
            <person name="Wang A."/>
            <person name="Jiang F."/>
            <person name="Liu H."/>
            <person name="Zhao H."/>
            <person name="Xu D."/>
            <person name="Zhang Y."/>
        </authorList>
    </citation>
    <scope>NUCLEOTIDE SEQUENCE [LARGE SCALE GENOMIC DNA]</scope>
    <source>
        <strain evidence="2">cv. Punajuju</strain>
    </source>
</reference>
<comment type="caution">
    <text evidence="1">The sequence shown here is derived from an EMBL/GenBank/DDBJ whole genome shotgun (WGS) entry which is preliminary data.</text>
</comment>
<organism evidence="1 2">
    <name type="scientific">Cichorium intybus</name>
    <name type="common">Chicory</name>
    <dbReference type="NCBI Taxonomy" id="13427"/>
    <lineage>
        <taxon>Eukaryota</taxon>
        <taxon>Viridiplantae</taxon>
        <taxon>Streptophyta</taxon>
        <taxon>Embryophyta</taxon>
        <taxon>Tracheophyta</taxon>
        <taxon>Spermatophyta</taxon>
        <taxon>Magnoliopsida</taxon>
        <taxon>eudicotyledons</taxon>
        <taxon>Gunneridae</taxon>
        <taxon>Pentapetalae</taxon>
        <taxon>asterids</taxon>
        <taxon>campanulids</taxon>
        <taxon>Asterales</taxon>
        <taxon>Asteraceae</taxon>
        <taxon>Cichorioideae</taxon>
        <taxon>Cichorieae</taxon>
        <taxon>Cichoriinae</taxon>
        <taxon>Cichorium</taxon>
    </lineage>
</organism>
<name>A0ACB9CY52_CICIN</name>
<dbReference type="EMBL" id="CM042013">
    <property type="protein sequence ID" value="KAI3739254.1"/>
    <property type="molecule type" value="Genomic_DNA"/>
</dbReference>